<dbReference type="EMBL" id="GBHO01014462">
    <property type="protein sequence ID" value="JAG29142.1"/>
    <property type="molecule type" value="Transcribed_RNA"/>
</dbReference>
<evidence type="ECO:0000256" key="1">
    <source>
        <dbReference type="SAM" id="MobiDB-lite"/>
    </source>
</evidence>
<accession>A0A0A9Y7W2</accession>
<dbReference type="AlphaFoldDB" id="A0A0A9Y7W2"/>
<reference evidence="2" key="2">
    <citation type="submission" date="2014-07" db="EMBL/GenBank/DDBJ databases">
        <authorList>
            <person name="Hull J."/>
        </authorList>
    </citation>
    <scope>NUCLEOTIDE SEQUENCE</scope>
</reference>
<feature type="region of interest" description="Disordered" evidence="1">
    <location>
        <begin position="85"/>
        <end position="113"/>
    </location>
</feature>
<evidence type="ECO:0000313" key="2">
    <source>
        <dbReference type="EMBL" id="JAG29142.1"/>
    </source>
</evidence>
<keyword evidence="2" id="KW-0808">Transferase</keyword>
<organism evidence="2">
    <name type="scientific">Lygus hesperus</name>
    <name type="common">Western plant bug</name>
    <dbReference type="NCBI Taxonomy" id="30085"/>
    <lineage>
        <taxon>Eukaryota</taxon>
        <taxon>Metazoa</taxon>
        <taxon>Ecdysozoa</taxon>
        <taxon>Arthropoda</taxon>
        <taxon>Hexapoda</taxon>
        <taxon>Insecta</taxon>
        <taxon>Pterygota</taxon>
        <taxon>Neoptera</taxon>
        <taxon>Paraneoptera</taxon>
        <taxon>Hemiptera</taxon>
        <taxon>Heteroptera</taxon>
        <taxon>Panheteroptera</taxon>
        <taxon>Cimicomorpha</taxon>
        <taxon>Miridae</taxon>
        <taxon>Mirini</taxon>
        <taxon>Lygus</taxon>
    </lineage>
</organism>
<proteinExistence type="predicted"/>
<sequence length="113" mass="12797">MLPAFSADLFFPASAAVSAYRFTVHCVHEMVCSYRLHMRRQQSAAANTLHVPLNLQTQRSVDCCRTLHPPTLYQSETEPLELVNPATKSSAPPVSIHPSLQNVRWNRAQRKRL</sequence>
<dbReference type="GO" id="GO:0032259">
    <property type="term" value="P:methylation"/>
    <property type="evidence" value="ECO:0007669"/>
    <property type="project" value="UniProtKB-KW"/>
</dbReference>
<feature type="compositionally biased region" description="Polar residues" evidence="1">
    <location>
        <begin position="86"/>
        <end position="104"/>
    </location>
</feature>
<reference evidence="2" key="1">
    <citation type="journal article" date="2014" name="PLoS ONE">
        <title>Transcriptome-Based Identification of ABC Transporters in the Western Tarnished Plant Bug Lygus hesperus.</title>
        <authorList>
            <person name="Hull J.J."/>
            <person name="Chaney K."/>
            <person name="Geib S.M."/>
            <person name="Fabrick J.A."/>
            <person name="Brent C.S."/>
            <person name="Walsh D."/>
            <person name="Lavine L.C."/>
        </authorList>
    </citation>
    <scope>NUCLEOTIDE SEQUENCE</scope>
</reference>
<dbReference type="GO" id="GO:0008168">
    <property type="term" value="F:methyltransferase activity"/>
    <property type="evidence" value="ECO:0007669"/>
    <property type="project" value="UniProtKB-KW"/>
</dbReference>
<keyword evidence="2" id="KW-0489">Methyltransferase</keyword>
<protein>
    <submittedName>
        <fullName evidence="2">Putative N6-adenosine-methyltransferase MT-A70-like protein</fullName>
    </submittedName>
</protein>
<name>A0A0A9Y7W2_LYGHE</name>
<gene>
    <name evidence="2" type="ORF">CM83_3360</name>
</gene>